<dbReference type="AlphaFoldDB" id="A0A5B8MWX0"/>
<organism evidence="3 4">
    <name type="scientific">Chloropicon primus</name>
    <dbReference type="NCBI Taxonomy" id="1764295"/>
    <lineage>
        <taxon>Eukaryota</taxon>
        <taxon>Viridiplantae</taxon>
        <taxon>Chlorophyta</taxon>
        <taxon>Chloropicophyceae</taxon>
        <taxon>Chloropicales</taxon>
        <taxon>Chloropicaceae</taxon>
        <taxon>Chloropicon</taxon>
    </lineage>
</organism>
<protein>
    <submittedName>
        <fullName evidence="3">Uncharacterized protein</fullName>
    </submittedName>
</protein>
<gene>
    <name evidence="3" type="ORF">A3770_15p74950</name>
    <name evidence="2" type="ORF">CPRI1469_LOCUS5143</name>
</gene>
<evidence type="ECO:0000313" key="4">
    <source>
        <dbReference type="Proteomes" id="UP000316726"/>
    </source>
</evidence>
<accession>A0A5B8MWX0</accession>
<proteinExistence type="predicted"/>
<reference evidence="2" key="2">
    <citation type="submission" date="2021-01" db="EMBL/GenBank/DDBJ databases">
        <authorList>
            <person name="Corre E."/>
            <person name="Pelletier E."/>
            <person name="Niang G."/>
            <person name="Scheremetjew M."/>
            <person name="Finn R."/>
            <person name="Kale V."/>
            <person name="Holt S."/>
            <person name="Cochrane G."/>
            <person name="Meng A."/>
            <person name="Brown T."/>
            <person name="Cohen L."/>
        </authorList>
    </citation>
    <scope>NUCLEOTIDE SEQUENCE</scope>
    <source>
        <strain evidence="2">CCMP1205</strain>
    </source>
</reference>
<reference evidence="3 4" key="1">
    <citation type="submission" date="2018-07" db="EMBL/GenBank/DDBJ databases">
        <title>The complete nuclear genome of the prasinophyte Chloropicon primus (CCMP1205).</title>
        <authorList>
            <person name="Pombert J.-F."/>
            <person name="Otis C."/>
            <person name="Turmel M."/>
            <person name="Lemieux C."/>
        </authorList>
    </citation>
    <scope>NUCLEOTIDE SEQUENCE [LARGE SCALE GENOMIC DNA]</scope>
    <source>
        <strain evidence="3 4">CCMP1205</strain>
    </source>
</reference>
<keyword evidence="4" id="KW-1185">Reference proteome</keyword>
<evidence type="ECO:0000313" key="2">
    <source>
        <dbReference type="EMBL" id="CAD9716287.1"/>
    </source>
</evidence>
<dbReference type="EMBL" id="CP031048">
    <property type="protein sequence ID" value="QDZ24977.1"/>
    <property type="molecule type" value="Genomic_DNA"/>
</dbReference>
<sequence length="127" mass="14813">MVEASTVFLQGMVYVDAKGNLLEKRTKQAEAARQREPTPRSENAGDEKNDDITPAELQTSTLWKRINPGCMTGYMDLPSSHYSRNYQFDDKNKDYIEQEKDWEFHFLKTEITEYTEAAVRHKMTLEN</sequence>
<name>A0A5B8MWX0_9CHLO</name>
<feature type="region of interest" description="Disordered" evidence="1">
    <location>
        <begin position="25"/>
        <end position="58"/>
    </location>
</feature>
<dbReference type="Proteomes" id="UP000316726">
    <property type="component" value="Chromosome 15"/>
</dbReference>
<dbReference type="EMBL" id="HBHL01007873">
    <property type="protein sequence ID" value="CAD9716287.1"/>
    <property type="molecule type" value="Transcribed_RNA"/>
</dbReference>
<feature type="compositionally biased region" description="Basic and acidic residues" evidence="1">
    <location>
        <begin position="25"/>
        <end position="51"/>
    </location>
</feature>
<evidence type="ECO:0000313" key="3">
    <source>
        <dbReference type="EMBL" id="QDZ24977.1"/>
    </source>
</evidence>
<evidence type="ECO:0000256" key="1">
    <source>
        <dbReference type="SAM" id="MobiDB-lite"/>
    </source>
</evidence>